<feature type="signal peptide" evidence="1">
    <location>
        <begin position="1"/>
        <end position="31"/>
    </location>
</feature>
<feature type="chain" id="PRO_5042074083" evidence="1">
    <location>
        <begin position="32"/>
        <end position="125"/>
    </location>
</feature>
<dbReference type="AlphaFoldDB" id="A0AAE0CXB6"/>
<sequence>MIMGIAILAIDSAHASIINFILATLMQLTAAASDCAETQPSGTILETGIVEFDGNYDSVGGDLWYARPSGGTNKGVLRLANNSNERHIICVNNDDPEICFWVNAGDECTTRLGLTRVTGYSIFRA</sequence>
<evidence type="ECO:0000313" key="2">
    <source>
        <dbReference type="EMBL" id="KAK2729031.1"/>
    </source>
</evidence>
<gene>
    <name evidence="2" type="ORF">CKAH01_10602</name>
</gene>
<comment type="caution">
    <text evidence="2">The sequence shown here is derived from an EMBL/GenBank/DDBJ whole genome shotgun (WGS) entry which is preliminary data.</text>
</comment>
<reference evidence="2" key="1">
    <citation type="submission" date="2023-02" db="EMBL/GenBank/DDBJ databases">
        <title>Colletotrichum kahawae CIFC_Que2 genome sequencing and assembly.</title>
        <authorList>
            <person name="Baroncelli R."/>
        </authorList>
    </citation>
    <scope>NUCLEOTIDE SEQUENCE</scope>
    <source>
        <strain evidence="2">CIFC_Que2</strain>
    </source>
</reference>
<dbReference type="EMBL" id="VYYT01000854">
    <property type="protein sequence ID" value="KAK2729031.1"/>
    <property type="molecule type" value="Genomic_DNA"/>
</dbReference>
<keyword evidence="3" id="KW-1185">Reference proteome</keyword>
<evidence type="ECO:0000256" key="1">
    <source>
        <dbReference type="SAM" id="SignalP"/>
    </source>
</evidence>
<dbReference type="Proteomes" id="UP001281614">
    <property type="component" value="Unassembled WGS sequence"/>
</dbReference>
<evidence type="ECO:0000313" key="3">
    <source>
        <dbReference type="Proteomes" id="UP001281614"/>
    </source>
</evidence>
<accession>A0AAE0CXB6</accession>
<keyword evidence="1" id="KW-0732">Signal</keyword>
<name>A0AAE0CXB6_COLKA</name>
<protein>
    <submittedName>
        <fullName evidence="2">Uncharacterized protein</fullName>
    </submittedName>
</protein>
<organism evidence="2 3">
    <name type="scientific">Colletotrichum kahawae</name>
    <name type="common">Coffee berry disease fungus</name>
    <dbReference type="NCBI Taxonomy" id="34407"/>
    <lineage>
        <taxon>Eukaryota</taxon>
        <taxon>Fungi</taxon>
        <taxon>Dikarya</taxon>
        <taxon>Ascomycota</taxon>
        <taxon>Pezizomycotina</taxon>
        <taxon>Sordariomycetes</taxon>
        <taxon>Hypocreomycetidae</taxon>
        <taxon>Glomerellales</taxon>
        <taxon>Glomerellaceae</taxon>
        <taxon>Colletotrichum</taxon>
        <taxon>Colletotrichum gloeosporioides species complex</taxon>
    </lineage>
</organism>
<proteinExistence type="predicted"/>